<dbReference type="InterPro" id="IPR014549">
    <property type="entry name" value="FlgO"/>
</dbReference>
<dbReference type="PROSITE" id="PS51257">
    <property type="entry name" value="PROKAR_LIPOPROTEIN"/>
    <property type="match status" value="1"/>
</dbReference>
<proteinExistence type="predicted"/>
<dbReference type="EMBL" id="VSSQ01024078">
    <property type="protein sequence ID" value="MPM71381.1"/>
    <property type="molecule type" value="Genomic_DNA"/>
</dbReference>
<feature type="domain" description="FlgO" evidence="1">
    <location>
        <begin position="53"/>
        <end position="182"/>
    </location>
</feature>
<evidence type="ECO:0000313" key="2">
    <source>
        <dbReference type="EMBL" id="MPM71381.1"/>
    </source>
</evidence>
<sequence>MKMTTTQSKMALAALAVSALAGCSVFQPEPVVTRAEPTYKDASDNAFLNSSKDAVSKLLAGLDVNAIGPGPVLVATIVDVNDTTRSAPLGRTLSEQYATNMAMSGFNVKEIKLRGSVFVREGTGELLLSREVRDIARQHNAVMVLVGTYSPASAYTYVSTKLVRTEDSRIIRGYDYALPMDRDVKRLLGAPR</sequence>
<evidence type="ECO:0000259" key="1">
    <source>
        <dbReference type="Pfam" id="PF17680"/>
    </source>
</evidence>
<dbReference type="PIRSF" id="PIRSF028688">
    <property type="entry name" value="UCP_imp_028688"/>
    <property type="match status" value="1"/>
</dbReference>
<gene>
    <name evidence="2" type="ORF">SDC9_118346</name>
</gene>
<name>A0A645C352_9ZZZZ</name>
<organism evidence="2">
    <name type="scientific">bioreactor metagenome</name>
    <dbReference type="NCBI Taxonomy" id="1076179"/>
    <lineage>
        <taxon>unclassified sequences</taxon>
        <taxon>metagenomes</taxon>
        <taxon>ecological metagenomes</taxon>
    </lineage>
</organism>
<dbReference type="AlphaFoldDB" id="A0A645C352"/>
<protein>
    <recommendedName>
        <fullName evidence="1">FlgO domain-containing protein</fullName>
    </recommendedName>
</protein>
<reference evidence="2" key="1">
    <citation type="submission" date="2019-08" db="EMBL/GenBank/DDBJ databases">
        <authorList>
            <person name="Kucharzyk K."/>
            <person name="Murdoch R.W."/>
            <person name="Higgins S."/>
            <person name="Loffler F."/>
        </authorList>
    </citation>
    <scope>NUCLEOTIDE SEQUENCE</scope>
</reference>
<dbReference type="InterPro" id="IPR041215">
    <property type="entry name" value="FlgO_dom"/>
</dbReference>
<comment type="caution">
    <text evidence="2">The sequence shown here is derived from an EMBL/GenBank/DDBJ whole genome shotgun (WGS) entry which is preliminary data.</text>
</comment>
<dbReference type="Pfam" id="PF17680">
    <property type="entry name" value="FlgO"/>
    <property type="match status" value="1"/>
</dbReference>
<accession>A0A645C352</accession>